<evidence type="ECO:0000256" key="2">
    <source>
        <dbReference type="SAM" id="SignalP"/>
    </source>
</evidence>
<accession>A0ABS7GK07</accession>
<feature type="signal peptide" evidence="2">
    <location>
        <begin position="1"/>
        <end position="21"/>
    </location>
</feature>
<keyword evidence="4" id="KW-1185">Reference proteome</keyword>
<dbReference type="Proteomes" id="UP000812961">
    <property type="component" value="Unassembled WGS sequence"/>
</dbReference>
<proteinExistence type="predicted"/>
<keyword evidence="2" id="KW-0732">Signal</keyword>
<dbReference type="RefSeq" id="WP_220253049.1">
    <property type="nucleotide sequence ID" value="NZ_JAICCF010000005.1"/>
</dbReference>
<evidence type="ECO:0000256" key="1">
    <source>
        <dbReference type="SAM" id="MobiDB-lite"/>
    </source>
</evidence>
<organism evidence="3 4">
    <name type="scientific">Chitinophaga rhizophila</name>
    <dbReference type="NCBI Taxonomy" id="2866212"/>
    <lineage>
        <taxon>Bacteria</taxon>
        <taxon>Pseudomonadati</taxon>
        <taxon>Bacteroidota</taxon>
        <taxon>Chitinophagia</taxon>
        <taxon>Chitinophagales</taxon>
        <taxon>Chitinophagaceae</taxon>
        <taxon>Chitinophaga</taxon>
    </lineage>
</organism>
<evidence type="ECO:0000313" key="3">
    <source>
        <dbReference type="EMBL" id="MBW8687726.1"/>
    </source>
</evidence>
<sequence>MIRVCFLLLCCTFFTTASVRAQKVRISADNEAIMRAQQDTLQILAEKIVRGRDEATRQQANDSFIPRLVRALKTPASFYFRFDSLKTISVQYPADSAFRIFSWGVEQETTFFRHYGAIQMRTEGGELKLFPLFDASDYINNPDTITSNKNWYGCLYYKVLHRRYFNKDYYTLFGWDANNIRSQKKMIDMLTFKEGEPVFGGPFFSFAEDTIPKKARNRFILEYKKEATISLSYNPEMDMIVYDHLISETNQPSKPSTFVPDLDYEGFKWKAGKWVHIEKVFHDALPQGKVPVDQPLNQRQKRMTNPRTAEEINESIQDSKKPKGKKQK</sequence>
<protein>
    <recommendedName>
        <fullName evidence="5">GLPGLI family protein</fullName>
    </recommendedName>
</protein>
<feature type="chain" id="PRO_5047488325" description="GLPGLI family protein" evidence="2">
    <location>
        <begin position="22"/>
        <end position="328"/>
    </location>
</feature>
<dbReference type="EMBL" id="JAICCF010000005">
    <property type="protein sequence ID" value="MBW8687726.1"/>
    <property type="molecule type" value="Genomic_DNA"/>
</dbReference>
<name>A0ABS7GK07_9BACT</name>
<feature type="region of interest" description="Disordered" evidence="1">
    <location>
        <begin position="288"/>
        <end position="328"/>
    </location>
</feature>
<reference evidence="3 4" key="1">
    <citation type="submission" date="2021-08" db="EMBL/GenBank/DDBJ databases">
        <title>The genome sequence of Chitinophaga sp. B61.</title>
        <authorList>
            <person name="Zhang X."/>
        </authorList>
    </citation>
    <scope>NUCLEOTIDE SEQUENCE [LARGE SCALE GENOMIC DNA]</scope>
    <source>
        <strain evidence="3 4">B61</strain>
    </source>
</reference>
<comment type="caution">
    <text evidence="3">The sequence shown here is derived from an EMBL/GenBank/DDBJ whole genome shotgun (WGS) entry which is preliminary data.</text>
</comment>
<gene>
    <name evidence="3" type="ORF">K1Y79_25530</name>
</gene>
<evidence type="ECO:0008006" key="5">
    <source>
        <dbReference type="Google" id="ProtNLM"/>
    </source>
</evidence>
<evidence type="ECO:0000313" key="4">
    <source>
        <dbReference type="Proteomes" id="UP000812961"/>
    </source>
</evidence>